<evidence type="ECO:0000256" key="1">
    <source>
        <dbReference type="SAM" id="MobiDB-lite"/>
    </source>
</evidence>
<comment type="caution">
    <text evidence="2">The sequence shown here is derived from an EMBL/GenBank/DDBJ whole genome shotgun (WGS) entry which is preliminary data.</text>
</comment>
<proteinExistence type="predicted"/>
<name>A0A7X3G158_9BURK</name>
<accession>A0A7X3G158</accession>
<keyword evidence="3" id="KW-1185">Reference proteome</keyword>
<organism evidence="2 3">
    <name type="scientific">Massilia cellulosiltytica</name>
    <dbReference type="NCBI Taxonomy" id="2683234"/>
    <lineage>
        <taxon>Bacteria</taxon>
        <taxon>Pseudomonadati</taxon>
        <taxon>Pseudomonadota</taxon>
        <taxon>Betaproteobacteria</taxon>
        <taxon>Burkholderiales</taxon>
        <taxon>Oxalobacteraceae</taxon>
        <taxon>Telluria group</taxon>
        <taxon>Massilia</taxon>
    </lineage>
</organism>
<evidence type="ECO:0000313" key="2">
    <source>
        <dbReference type="EMBL" id="MVW61785.1"/>
    </source>
</evidence>
<dbReference type="NCBIfam" id="TIGR00278">
    <property type="entry name" value="membrane protein insertion efficiency factor YidD"/>
    <property type="match status" value="1"/>
</dbReference>
<dbReference type="InterPro" id="IPR002696">
    <property type="entry name" value="Membr_insert_effic_factor_YidD"/>
</dbReference>
<feature type="compositionally biased region" description="Basic and acidic residues" evidence="1">
    <location>
        <begin position="125"/>
        <end position="135"/>
    </location>
</feature>
<reference evidence="2 3" key="1">
    <citation type="submission" date="2019-12" db="EMBL/GenBank/DDBJ databases">
        <authorList>
            <person name="Li C."/>
            <person name="Zhao J."/>
        </authorList>
    </citation>
    <scope>NUCLEOTIDE SEQUENCE [LARGE SCALE GENOMIC DNA]</scope>
    <source>
        <strain evidence="2 3">NEAU-DD11</strain>
    </source>
</reference>
<dbReference type="RefSeq" id="WP_082579094.1">
    <property type="nucleotide sequence ID" value="NZ_WSES01000005.1"/>
</dbReference>
<dbReference type="SMART" id="SM01234">
    <property type="entry name" value="Haemolytic"/>
    <property type="match status" value="1"/>
</dbReference>
<protein>
    <submittedName>
        <fullName evidence="2">Membrane protein insertion efficiency factor YidD</fullName>
    </submittedName>
</protein>
<feature type="region of interest" description="Disordered" evidence="1">
    <location>
        <begin position="125"/>
        <end position="169"/>
    </location>
</feature>
<dbReference type="AlphaFoldDB" id="A0A7X3G158"/>
<gene>
    <name evidence="2" type="primary">yidD</name>
    <name evidence="2" type="ORF">GPY61_17795</name>
</gene>
<feature type="compositionally biased region" description="Low complexity" evidence="1">
    <location>
        <begin position="150"/>
        <end position="161"/>
    </location>
</feature>
<evidence type="ECO:0000313" key="3">
    <source>
        <dbReference type="Proteomes" id="UP000443353"/>
    </source>
</evidence>
<dbReference type="Proteomes" id="UP000443353">
    <property type="component" value="Unassembled WGS sequence"/>
</dbReference>
<dbReference type="EMBL" id="WSES01000005">
    <property type="protein sequence ID" value="MVW61785.1"/>
    <property type="molecule type" value="Genomic_DNA"/>
</dbReference>
<dbReference type="Pfam" id="PF01809">
    <property type="entry name" value="YidD"/>
    <property type="match status" value="1"/>
</dbReference>
<sequence>MKAAALALAAIRVYQRFISPYKGFSCALRVATGGDSCSAYGHAVIARFGLGRGLGLLQRRFELCGHAHARLRAAAPPHPRLQYQRGFCDGPCDLPCHGHGHCVSVDTAVDALGCVGDVADCGSSRRREERRRTNAELDAITEQIRRRNAPRTAPDPATRATESSRAAED</sequence>